<dbReference type="EMBL" id="NEXV01000350">
    <property type="protein sequence ID" value="PIG85025.1"/>
    <property type="molecule type" value="Genomic_DNA"/>
</dbReference>
<keyword evidence="1" id="KW-0812">Transmembrane</keyword>
<feature type="transmembrane region" description="Helical" evidence="1">
    <location>
        <begin position="131"/>
        <end position="153"/>
    </location>
</feature>
<keyword evidence="1" id="KW-1133">Transmembrane helix</keyword>
<accession>A0A2G7FXG3</accession>
<gene>
    <name evidence="3" type="ORF">AARAC_000653</name>
</gene>
<dbReference type="Proteomes" id="UP000231358">
    <property type="component" value="Unassembled WGS sequence"/>
</dbReference>
<protein>
    <recommendedName>
        <fullName evidence="5">Integral membrane protein</fullName>
    </recommendedName>
</protein>
<sequence>MGWFPTKLDSGESKWHFDILILLAVIGSSATQKHMPAITASAFGLFPRLLPAPETLLDTRRLYRLPSAQNVDVVGVHSGTVLTELNYFANLLHKIEDIKPFEFRSCEIEYNFGDDREKAEPRKLRIKTTSFLNVVTILSIFMSVGLLVFAGVIHDGVALVGVGTMALSTSAASLSAWWSPKLPELPKRGVVTNLPAADVVIRTRGGGFIVVRANEKVIRELYTGMDSCKYNLPDKARQVFLAMSTLLLMTSVIMFSNSSEKMQIAVGAAYFILNILYWGLALLVEPNDVWDTSRYKIDPKKTLKPTLAKSYTDVLWLAISETKSIDWVKRANIAPKTAAWDQWLQEACENALRKIKDWPAEQRKDEIIEEYLLKQQNQNGVLPQDQYLKV</sequence>
<feature type="signal peptide" evidence="2">
    <location>
        <begin position="1"/>
        <end position="31"/>
    </location>
</feature>
<name>A0A2G7FXG3_9EURO</name>
<evidence type="ECO:0008006" key="5">
    <source>
        <dbReference type="Google" id="ProtNLM"/>
    </source>
</evidence>
<organism evidence="3 4">
    <name type="scientific">Aspergillus arachidicola</name>
    <dbReference type="NCBI Taxonomy" id="656916"/>
    <lineage>
        <taxon>Eukaryota</taxon>
        <taxon>Fungi</taxon>
        <taxon>Dikarya</taxon>
        <taxon>Ascomycota</taxon>
        <taxon>Pezizomycotina</taxon>
        <taxon>Eurotiomycetes</taxon>
        <taxon>Eurotiomycetidae</taxon>
        <taxon>Eurotiales</taxon>
        <taxon>Aspergillaceae</taxon>
        <taxon>Aspergillus</taxon>
        <taxon>Aspergillus subgen. Circumdati</taxon>
    </lineage>
</organism>
<evidence type="ECO:0000313" key="4">
    <source>
        <dbReference type="Proteomes" id="UP000231358"/>
    </source>
</evidence>
<evidence type="ECO:0000256" key="1">
    <source>
        <dbReference type="SAM" id="Phobius"/>
    </source>
</evidence>
<feature type="transmembrane region" description="Helical" evidence="1">
    <location>
        <begin position="239"/>
        <end position="256"/>
    </location>
</feature>
<feature type="chain" id="PRO_5013707899" description="Integral membrane protein" evidence="2">
    <location>
        <begin position="32"/>
        <end position="390"/>
    </location>
</feature>
<feature type="transmembrane region" description="Helical" evidence="1">
    <location>
        <begin position="159"/>
        <end position="178"/>
    </location>
</feature>
<dbReference type="AlphaFoldDB" id="A0A2G7FXG3"/>
<evidence type="ECO:0000256" key="2">
    <source>
        <dbReference type="SAM" id="SignalP"/>
    </source>
</evidence>
<reference evidence="3 4" key="1">
    <citation type="submission" date="2017-05" db="EMBL/GenBank/DDBJ databases">
        <title>Genome sequence for an aflatoxigenic pathogen of Argentinian peanut, Aspergillus arachidicola.</title>
        <authorList>
            <person name="Moore G."/>
            <person name="Beltz S.B."/>
            <person name="Mack B.M."/>
        </authorList>
    </citation>
    <scope>NUCLEOTIDE SEQUENCE [LARGE SCALE GENOMIC DNA]</scope>
    <source>
        <strain evidence="3 4">CBS 117610</strain>
    </source>
</reference>
<evidence type="ECO:0000313" key="3">
    <source>
        <dbReference type="EMBL" id="PIG85025.1"/>
    </source>
</evidence>
<keyword evidence="4" id="KW-1185">Reference proteome</keyword>
<proteinExistence type="predicted"/>
<feature type="transmembrane region" description="Helical" evidence="1">
    <location>
        <begin position="262"/>
        <end position="284"/>
    </location>
</feature>
<keyword evidence="2" id="KW-0732">Signal</keyword>
<keyword evidence="1" id="KW-0472">Membrane</keyword>
<comment type="caution">
    <text evidence="3">The sequence shown here is derived from an EMBL/GenBank/DDBJ whole genome shotgun (WGS) entry which is preliminary data.</text>
</comment>